<evidence type="ECO:0000256" key="2">
    <source>
        <dbReference type="SAM" id="SignalP"/>
    </source>
</evidence>
<feature type="repeat" description="TPR" evidence="1">
    <location>
        <begin position="347"/>
        <end position="380"/>
    </location>
</feature>
<evidence type="ECO:0000313" key="4">
    <source>
        <dbReference type="Proteomes" id="UP000217289"/>
    </source>
</evidence>
<evidence type="ECO:0000256" key="1">
    <source>
        <dbReference type="PROSITE-ProRule" id="PRU00339"/>
    </source>
</evidence>
<feature type="chain" id="PRO_5012670826" evidence="2">
    <location>
        <begin position="20"/>
        <end position="396"/>
    </location>
</feature>
<dbReference type="SUPFAM" id="SSF48452">
    <property type="entry name" value="TPR-like"/>
    <property type="match status" value="1"/>
</dbReference>
<dbReference type="OrthoDB" id="6372180at2"/>
<dbReference type="RefSeq" id="WP_095981779.1">
    <property type="nucleotide sequence ID" value="NZ_CP022163.1"/>
</dbReference>
<dbReference type="AlphaFoldDB" id="A0A250IS79"/>
<protein>
    <submittedName>
        <fullName evidence="3">Hemolysin</fullName>
    </submittedName>
</protein>
<feature type="repeat" description="TPR" evidence="1">
    <location>
        <begin position="273"/>
        <end position="306"/>
    </location>
</feature>
<keyword evidence="1" id="KW-0802">TPR repeat</keyword>
<dbReference type="SMART" id="SM00028">
    <property type="entry name" value="TPR"/>
    <property type="match status" value="3"/>
</dbReference>
<keyword evidence="2" id="KW-0732">Signal</keyword>
<dbReference type="InterPro" id="IPR019734">
    <property type="entry name" value="TPR_rpt"/>
</dbReference>
<reference evidence="3 4" key="1">
    <citation type="submission" date="2017-06" db="EMBL/GenBank/DDBJ databases">
        <authorList>
            <person name="Kim H.J."/>
            <person name="Triplett B.A."/>
        </authorList>
    </citation>
    <scope>NUCLEOTIDE SEQUENCE [LARGE SCALE GENOMIC DNA]</scope>
    <source>
        <strain evidence="3 4">DSM 14713</strain>
    </source>
</reference>
<dbReference type="KEGG" id="mbd:MEBOL_007294"/>
<organism evidence="3 4">
    <name type="scientific">Melittangium boletus DSM 14713</name>
    <dbReference type="NCBI Taxonomy" id="1294270"/>
    <lineage>
        <taxon>Bacteria</taxon>
        <taxon>Pseudomonadati</taxon>
        <taxon>Myxococcota</taxon>
        <taxon>Myxococcia</taxon>
        <taxon>Myxococcales</taxon>
        <taxon>Cystobacterineae</taxon>
        <taxon>Archangiaceae</taxon>
        <taxon>Melittangium</taxon>
    </lineage>
</organism>
<gene>
    <name evidence="3" type="ORF">MEBOL_007294</name>
</gene>
<name>A0A250IS79_9BACT</name>
<feature type="signal peptide" evidence="2">
    <location>
        <begin position="1"/>
        <end position="19"/>
    </location>
</feature>
<accession>A0A250IS79</accession>
<dbReference type="PROSITE" id="PS50005">
    <property type="entry name" value="TPR"/>
    <property type="match status" value="2"/>
</dbReference>
<dbReference type="Proteomes" id="UP000217289">
    <property type="component" value="Chromosome"/>
</dbReference>
<dbReference type="EMBL" id="CP022163">
    <property type="protein sequence ID" value="ATB33796.1"/>
    <property type="molecule type" value="Genomic_DNA"/>
</dbReference>
<evidence type="ECO:0000313" key="3">
    <source>
        <dbReference type="EMBL" id="ATB33796.1"/>
    </source>
</evidence>
<sequence length="396" mass="42696">MKRFLALALTLGLPLHALGAEAIRVQVLSATVKDQAISGAQVILQKNGEASLQGTTAADGSVRLTGFGGTDDGAVNLIIKKEGYSHLVARCPCDGLTYALSPVMTQNLDGMRIVLNWGATPADLDSHLVHPSTHVYFSRKKGDLVNLDVDDTSGYGPETITLEKKKPGVKYLYAVHNYSEKTLRGSRTLAQGSQAKVFVYVGSSLVRTFTPPPGKAGNTWVVFGIGENGEFYDLNQFTDVQGGESMGPYLQGLLRGEEMKSAPEVTGAQASLADSLNRQGETAYHAKKLDEAVSLYLEAIANNPEHSQAYSNLGLAYQKLHRNAEALWANRKAIALASGPNATTVKASSYYNIARVYEEDGLWAEALDSYQSAQGLKDHAAYRKGIEKMKQKLGQP</sequence>
<dbReference type="Pfam" id="PF13431">
    <property type="entry name" value="TPR_17"/>
    <property type="match status" value="1"/>
</dbReference>
<proteinExistence type="predicted"/>
<dbReference type="InterPro" id="IPR011990">
    <property type="entry name" value="TPR-like_helical_dom_sf"/>
</dbReference>
<keyword evidence="4" id="KW-1185">Reference proteome</keyword>
<dbReference type="Gene3D" id="1.25.40.10">
    <property type="entry name" value="Tetratricopeptide repeat domain"/>
    <property type="match status" value="1"/>
</dbReference>